<evidence type="ECO:0000313" key="2">
    <source>
        <dbReference type="Proteomes" id="UP001595807"/>
    </source>
</evidence>
<dbReference type="EMBL" id="JBHRZV010000053">
    <property type="protein sequence ID" value="MFC3929054.1"/>
    <property type="molecule type" value="Genomic_DNA"/>
</dbReference>
<dbReference type="SUPFAM" id="SSF53335">
    <property type="entry name" value="S-adenosyl-L-methionine-dependent methyltransferases"/>
    <property type="match status" value="1"/>
</dbReference>
<dbReference type="Gene3D" id="3.40.50.150">
    <property type="entry name" value="Vaccinia Virus protein VP39"/>
    <property type="match status" value="1"/>
</dbReference>
<dbReference type="EC" id="2.1.1.-" evidence="1"/>
<dbReference type="InterPro" id="IPR007536">
    <property type="entry name" value="16SrRNA_methylTrfase_J"/>
</dbReference>
<dbReference type="PANTHER" id="PTHR36112:SF1">
    <property type="entry name" value="RIBOSOMAL RNA SMALL SUBUNIT METHYLTRANSFERASE J"/>
    <property type="match status" value="1"/>
</dbReference>
<dbReference type="PANTHER" id="PTHR36112">
    <property type="entry name" value="RIBOSOMAL RNA SMALL SUBUNIT METHYLTRANSFERASE J"/>
    <property type="match status" value="1"/>
</dbReference>
<keyword evidence="1" id="KW-0808">Transferase</keyword>
<evidence type="ECO:0000313" key="1">
    <source>
        <dbReference type="EMBL" id="MFC3929054.1"/>
    </source>
</evidence>
<proteinExistence type="predicted"/>
<name>A0ABV8CY09_9STRE</name>
<dbReference type="RefSeq" id="WP_380428131.1">
    <property type="nucleotide sequence ID" value="NZ_JBHRZV010000053.1"/>
</dbReference>
<keyword evidence="2" id="KW-1185">Reference proteome</keyword>
<dbReference type="Proteomes" id="UP001595807">
    <property type="component" value="Unassembled WGS sequence"/>
</dbReference>
<gene>
    <name evidence="1" type="ORF">ACFORF_10885</name>
</gene>
<dbReference type="Pfam" id="PF04445">
    <property type="entry name" value="SAM_MT"/>
    <property type="match status" value="1"/>
</dbReference>
<accession>A0ABV8CY09</accession>
<dbReference type="InterPro" id="IPR029063">
    <property type="entry name" value="SAM-dependent_MTases_sf"/>
</dbReference>
<protein>
    <submittedName>
        <fullName evidence="1">Class I SAM-dependent methyltransferase</fullName>
        <ecNumber evidence="1">2.1.1.-</ecNumber>
    </submittedName>
</protein>
<dbReference type="GO" id="GO:0008168">
    <property type="term" value="F:methyltransferase activity"/>
    <property type="evidence" value="ECO:0007669"/>
    <property type="project" value="UniProtKB-KW"/>
</dbReference>
<sequence>MNVCVTTSLRLTDDLRQQAKTIAKDLNIPYLERQKLSLTKLFLDWETVLVLSKERLSLEQSSGQSLFFHPDTAMLRIKASHDPLLNLIGNESITILDCTMGLASDSLVMASAGHEVTALESNHLIHYLVTYGLQHTQTALPKLNRAMRELVTLHSDSLTYLQAQPSKSVDIIYFDPMFSEKIAESANLSGLLGLANSSPLSKELFEQACRVARRKIILKAHFRDQTFEELGLTRVIRPNQKFHYGYLDLY</sequence>
<keyword evidence="1" id="KW-0489">Methyltransferase</keyword>
<dbReference type="GO" id="GO:0032259">
    <property type="term" value="P:methylation"/>
    <property type="evidence" value="ECO:0007669"/>
    <property type="project" value="UniProtKB-KW"/>
</dbReference>
<comment type="caution">
    <text evidence="1">The sequence shown here is derived from an EMBL/GenBank/DDBJ whole genome shotgun (WGS) entry which is preliminary data.</text>
</comment>
<reference evidence="2" key="1">
    <citation type="journal article" date="2019" name="Int. J. Syst. Evol. Microbiol.">
        <title>The Global Catalogue of Microorganisms (GCM) 10K type strain sequencing project: providing services to taxonomists for standard genome sequencing and annotation.</title>
        <authorList>
            <consortium name="The Broad Institute Genomics Platform"/>
            <consortium name="The Broad Institute Genome Sequencing Center for Infectious Disease"/>
            <person name="Wu L."/>
            <person name="Ma J."/>
        </authorList>
    </citation>
    <scope>NUCLEOTIDE SEQUENCE [LARGE SCALE GENOMIC DNA]</scope>
    <source>
        <strain evidence="2">CCUG 67170</strain>
    </source>
</reference>
<organism evidence="1 2">
    <name type="scientific">Streptococcus caprae</name>
    <dbReference type="NCBI Taxonomy" id="1640501"/>
    <lineage>
        <taxon>Bacteria</taxon>
        <taxon>Bacillati</taxon>
        <taxon>Bacillota</taxon>
        <taxon>Bacilli</taxon>
        <taxon>Lactobacillales</taxon>
        <taxon>Streptococcaceae</taxon>
        <taxon>Streptococcus</taxon>
    </lineage>
</organism>